<dbReference type="Proteomes" id="UP000332933">
    <property type="component" value="Unassembled WGS sequence"/>
</dbReference>
<proteinExistence type="predicted"/>
<organism evidence="3 4">
    <name type="scientific">Aphanomyces stellatus</name>
    <dbReference type="NCBI Taxonomy" id="120398"/>
    <lineage>
        <taxon>Eukaryota</taxon>
        <taxon>Sar</taxon>
        <taxon>Stramenopiles</taxon>
        <taxon>Oomycota</taxon>
        <taxon>Saprolegniomycetes</taxon>
        <taxon>Saprolegniales</taxon>
        <taxon>Verrucalvaceae</taxon>
        <taxon>Aphanomyces</taxon>
    </lineage>
</organism>
<reference evidence="2" key="2">
    <citation type="submission" date="2019-06" db="EMBL/GenBank/DDBJ databases">
        <title>Genomics analysis of Aphanomyces spp. identifies a new class of oomycete effector associated with host adaptation.</title>
        <authorList>
            <person name="Gaulin E."/>
        </authorList>
    </citation>
    <scope>NUCLEOTIDE SEQUENCE</scope>
    <source>
        <strain evidence="2">CBS 578.67</strain>
    </source>
</reference>
<gene>
    <name evidence="3" type="primary">Aste57867_9467</name>
    <name evidence="2" type="ORF">As57867_009430</name>
    <name evidence="3" type="ORF">ASTE57867_9467</name>
</gene>
<protein>
    <submittedName>
        <fullName evidence="3">Aste57867_9467 protein</fullName>
    </submittedName>
</protein>
<dbReference type="AlphaFoldDB" id="A0A485KN20"/>
<dbReference type="OrthoDB" id="70799at2759"/>
<reference evidence="3 4" key="1">
    <citation type="submission" date="2019-03" db="EMBL/GenBank/DDBJ databases">
        <authorList>
            <person name="Gaulin E."/>
            <person name="Dumas B."/>
        </authorList>
    </citation>
    <scope>NUCLEOTIDE SEQUENCE [LARGE SCALE GENOMIC DNA]</scope>
    <source>
        <strain evidence="3">CBS 568.67</strain>
    </source>
</reference>
<evidence type="ECO:0000313" key="3">
    <source>
        <dbReference type="EMBL" id="VFT86346.1"/>
    </source>
</evidence>
<name>A0A485KN20_9STRA</name>
<evidence type="ECO:0000313" key="2">
    <source>
        <dbReference type="EMBL" id="KAF0699987.1"/>
    </source>
</evidence>
<evidence type="ECO:0000313" key="4">
    <source>
        <dbReference type="Proteomes" id="UP000332933"/>
    </source>
</evidence>
<dbReference type="EMBL" id="VJMH01005143">
    <property type="protein sequence ID" value="KAF0699987.1"/>
    <property type="molecule type" value="Genomic_DNA"/>
</dbReference>
<sequence>MADRAKTATSPRQASVVKAPPLERQGSVVKRNSLDQPGSVGMTSPGRQGSITKPMPFAGQESRMTSNGESREPPSPCKPSSNRPAAFPINIGPKPASPLSKRKGYLRQRKAAAMDGLGHALHPISIVQITSPETNPSFGLLSLDDWLATYEHEIDHFDSLGSFAEIKLQEALRLCSKFPHPMNRFRAAVRLLVVCNLLERVAFALATSETFKRYSWSIFTIRDELLRMVFSDMADDDVAADDPHVPRALSFFIQKMPYFIELRMENDKKDQDFNKHQAVLQKLIQSMFKNIGSVFQAWKMFAKTRRDERLSKKAAKITGQIVAKRGQVRLTFVSWARHCLQKRVEKHKLSEVQLERDHTVRMGELKKQLSQANDSMALLKAELHALKIVHNKQVVDQVILDEMAEVEHDDSVVDVLMLRGDSTRSDLRQPSFGRSKQL</sequence>
<accession>A0A485KN20</accession>
<evidence type="ECO:0000256" key="1">
    <source>
        <dbReference type="SAM" id="MobiDB-lite"/>
    </source>
</evidence>
<dbReference type="EMBL" id="CAADRA010005164">
    <property type="protein sequence ID" value="VFT86346.1"/>
    <property type="molecule type" value="Genomic_DNA"/>
</dbReference>
<feature type="region of interest" description="Disordered" evidence="1">
    <location>
        <begin position="1"/>
        <end position="100"/>
    </location>
</feature>
<feature type="compositionally biased region" description="Polar residues" evidence="1">
    <location>
        <begin position="41"/>
        <end position="51"/>
    </location>
</feature>
<keyword evidence="4" id="KW-1185">Reference proteome</keyword>